<evidence type="ECO:0000256" key="6">
    <source>
        <dbReference type="ARBA" id="ARBA00023033"/>
    </source>
</evidence>
<organism evidence="8 9">
    <name type="scientific">Hibiscus syriacus</name>
    <name type="common">Rose of Sharon</name>
    <dbReference type="NCBI Taxonomy" id="106335"/>
    <lineage>
        <taxon>Eukaryota</taxon>
        <taxon>Viridiplantae</taxon>
        <taxon>Streptophyta</taxon>
        <taxon>Embryophyta</taxon>
        <taxon>Tracheophyta</taxon>
        <taxon>Spermatophyta</taxon>
        <taxon>Magnoliopsida</taxon>
        <taxon>eudicotyledons</taxon>
        <taxon>Gunneridae</taxon>
        <taxon>Pentapetalae</taxon>
        <taxon>rosids</taxon>
        <taxon>malvids</taxon>
        <taxon>Malvales</taxon>
        <taxon>Malvaceae</taxon>
        <taxon>Malvoideae</taxon>
        <taxon>Hibiscus</taxon>
    </lineage>
</organism>
<evidence type="ECO:0000256" key="2">
    <source>
        <dbReference type="ARBA" id="ARBA00022617"/>
    </source>
</evidence>
<comment type="caution">
    <text evidence="8">The sequence shown here is derived from an EMBL/GenBank/DDBJ whole genome shotgun (WGS) entry which is preliminary data.</text>
</comment>
<comment type="cofactor">
    <cofactor evidence="7">
        <name>heme</name>
        <dbReference type="ChEBI" id="CHEBI:30413"/>
    </cofactor>
</comment>
<dbReference type="Gene3D" id="1.10.630.10">
    <property type="entry name" value="Cytochrome P450"/>
    <property type="match status" value="1"/>
</dbReference>
<protein>
    <submittedName>
        <fullName evidence="8">Uncharacterized protein</fullName>
    </submittedName>
</protein>
<keyword evidence="2 7" id="KW-0349">Heme</keyword>
<dbReference type="GO" id="GO:0004497">
    <property type="term" value="F:monooxygenase activity"/>
    <property type="evidence" value="ECO:0007669"/>
    <property type="project" value="UniProtKB-KW"/>
</dbReference>
<dbReference type="PANTHER" id="PTHR47947:SF8">
    <property type="entry name" value="CYTOCHROME P450 82C4-LIKE"/>
    <property type="match status" value="1"/>
</dbReference>
<dbReference type="GO" id="GO:0016705">
    <property type="term" value="F:oxidoreductase activity, acting on paired donors, with incorporation or reduction of molecular oxygen"/>
    <property type="evidence" value="ECO:0007669"/>
    <property type="project" value="InterPro"/>
</dbReference>
<keyword evidence="3 7" id="KW-0479">Metal-binding</keyword>
<evidence type="ECO:0000256" key="1">
    <source>
        <dbReference type="ARBA" id="ARBA00010617"/>
    </source>
</evidence>
<feature type="binding site" description="axial binding residue" evidence="7">
    <location>
        <position position="83"/>
    </location>
    <ligand>
        <name>heme</name>
        <dbReference type="ChEBI" id="CHEBI:30413"/>
    </ligand>
    <ligandPart>
        <name>Fe</name>
        <dbReference type="ChEBI" id="CHEBI:18248"/>
    </ligandPart>
</feature>
<keyword evidence="4" id="KW-0560">Oxidoreductase</keyword>
<comment type="similarity">
    <text evidence="1">Belongs to the cytochrome P450 family.</text>
</comment>
<proteinExistence type="inferred from homology"/>
<dbReference type="InterPro" id="IPR001128">
    <property type="entry name" value="Cyt_P450"/>
</dbReference>
<dbReference type="InterPro" id="IPR036396">
    <property type="entry name" value="Cyt_P450_sf"/>
</dbReference>
<keyword evidence="6" id="KW-0503">Monooxygenase</keyword>
<dbReference type="Proteomes" id="UP000436088">
    <property type="component" value="Unassembled WGS sequence"/>
</dbReference>
<evidence type="ECO:0000256" key="3">
    <source>
        <dbReference type="ARBA" id="ARBA00022723"/>
    </source>
</evidence>
<evidence type="ECO:0000256" key="4">
    <source>
        <dbReference type="ARBA" id="ARBA00023002"/>
    </source>
</evidence>
<dbReference type="InterPro" id="IPR050651">
    <property type="entry name" value="Plant_Cytochrome_P450_Monoox"/>
</dbReference>
<accession>A0A6A2Z6M4</accession>
<dbReference type="GO" id="GO:0020037">
    <property type="term" value="F:heme binding"/>
    <property type="evidence" value="ECO:0007669"/>
    <property type="project" value="InterPro"/>
</dbReference>
<sequence>MRLYLAAPLSVPREAMEDCTIAGFHVPAGTRLMINLWKLQRDPSIWHKPLDFMPERFLSDHVNIDVRGENFELIPFGCGRRICPVDMSESIGITIPKATPLEVTLTPKLPSMLHR</sequence>
<dbReference type="PANTHER" id="PTHR47947">
    <property type="entry name" value="CYTOCHROME P450 82C3-RELATED"/>
    <property type="match status" value="1"/>
</dbReference>
<dbReference type="InterPro" id="IPR002401">
    <property type="entry name" value="Cyt_P450_E_grp-I"/>
</dbReference>
<dbReference type="GO" id="GO:0005506">
    <property type="term" value="F:iron ion binding"/>
    <property type="evidence" value="ECO:0007669"/>
    <property type="project" value="InterPro"/>
</dbReference>
<dbReference type="GO" id="GO:0046246">
    <property type="term" value="P:terpene biosynthetic process"/>
    <property type="evidence" value="ECO:0007669"/>
    <property type="project" value="TreeGrafter"/>
</dbReference>
<evidence type="ECO:0000313" key="9">
    <source>
        <dbReference type="Proteomes" id="UP000436088"/>
    </source>
</evidence>
<evidence type="ECO:0000313" key="8">
    <source>
        <dbReference type="EMBL" id="KAE8687080.1"/>
    </source>
</evidence>
<dbReference type="SUPFAM" id="SSF48264">
    <property type="entry name" value="Cytochrome P450"/>
    <property type="match status" value="1"/>
</dbReference>
<dbReference type="EMBL" id="VEPZ02001206">
    <property type="protein sequence ID" value="KAE8687080.1"/>
    <property type="molecule type" value="Genomic_DNA"/>
</dbReference>
<dbReference type="AlphaFoldDB" id="A0A6A2Z6M4"/>
<keyword evidence="9" id="KW-1185">Reference proteome</keyword>
<name>A0A6A2Z6M4_HIBSY</name>
<evidence type="ECO:0000256" key="5">
    <source>
        <dbReference type="ARBA" id="ARBA00023004"/>
    </source>
</evidence>
<dbReference type="Pfam" id="PF00067">
    <property type="entry name" value="p450"/>
    <property type="match status" value="1"/>
</dbReference>
<evidence type="ECO:0000256" key="7">
    <source>
        <dbReference type="PIRSR" id="PIRSR602401-1"/>
    </source>
</evidence>
<gene>
    <name evidence="8" type="ORF">F3Y22_tig00111023pilonHSYRG00040</name>
</gene>
<keyword evidence="5 7" id="KW-0408">Iron</keyword>
<reference evidence="8" key="1">
    <citation type="submission" date="2019-09" db="EMBL/GenBank/DDBJ databases">
        <title>Draft genome information of white flower Hibiscus syriacus.</title>
        <authorList>
            <person name="Kim Y.-M."/>
        </authorList>
    </citation>
    <scope>NUCLEOTIDE SEQUENCE [LARGE SCALE GENOMIC DNA]</scope>
    <source>
        <strain evidence="8">YM2019G1</strain>
    </source>
</reference>
<dbReference type="PRINTS" id="PR00463">
    <property type="entry name" value="EP450I"/>
</dbReference>